<reference evidence="1" key="1">
    <citation type="submission" date="2023-08" db="EMBL/GenBank/DDBJ databases">
        <title>A de novo genome assembly of Solanum verrucosum Schlechtendal, a Mexican diploid species geographically isolated from the other diploid A-genome species in potato relatives.</title>
        <authorList>
            <person name="Hosaka K."/>
        </authorList>
    </citation>
    <scope>NUCLEOTIDE SEQUENCE</scope>
    <source>
        <tissue evidence="1">Young leaves</tissue>
    </source>
</reference>
<dbReference type="PANTHER" id="PTHR21597:SF0">
    <property type="entry name" value="THO COMPLEX SUBUNIT 2"/>
    <property type="match status" value="1"/>
</dbReference>
<gene>
    <name evidence="1" type="ORF">MTR67_039086</name>
</gene>
<protein>
    <submittedName>
        <fullName evidence="1">Uncharacterized protein</fullName>
    </submittedName>
</protein>
<keyword evidence="2" id="KW-1185">Reference proteome</keyword>
<dbReference type="GO" id="GO:0006397">
    <property type="term" value="P:mRNA processing"/>
    <property type="evidence" value="ECO:0007669"/>
    <property type="project" value="InterPro"/>
</dbReference>
<dbReference type="InterPro" id="IPR040007">
    <property type="entry name" value="Tho2"/>
</dbReference>
<dbReference type="GO" id="GO:0006406">
    <property type="term" value="P:mRNA export from nucleus"/>
    <property type="evidence" value="ECO:0007669"/>
    <property type="project" value="InterPro"/>
</dbReference>
<dbReference type="Proteomes" id="UP001234989">
    <property type="component" value="Chromosome 9"/>
</dbReference>
<dbReference type="PANTHER" id="PTHR21597">
    <property type="entry name" value="THO2 PROTEIN"/>
    <property type="match status" value="1"/>
</dbReference>
<dbReference type="EMBL" id="CP133620">
    <property type="protein sequence ID" value="WMV45701.1"/>
    <property type="molecule type" value="Genomic_DNA"/>
</dbReference>
<accession>A0AAF0UHP0</accession>
<sequence>MRKREKNRLKTLTEEEPVVSKTVNVAYFEQKHLLIDLRLLEDAFDHYNAFSANRLDEAKKIGRILAATGKDLMDEENQGDVTVDLYAAFALETEAVAERSSELENSQPLGLLMGFLEVDDCVFVLQFFLNCILVLNQVYVRVALCCLQQKIAQLRDGDAEYSLLVNLKRLDDLQLSRKISIEILHNDLAETAPRLSSSGKKWRLCGLLHRFNPHTMQSEVRADHRRISRLSKNKILQRISRTSEILMTRWATLYLKLWNSPGTIFIFLISKRSALFDLLESFLTTKSLEGLHASQLACRVVLFFRIVVAVQESNPCIIHRARSFGVLIRYKQRQQLPVLGKL</sequence>
<dbReference type="GO" id="GO:0000445">
    <property type="term" value="C:THO complex part of transcription export complex"/>
    <property type="evidence" value="ECO:0007669"/>
    <property type="project" value="TreeGrafter"/>
</dbReference>
<evidence type="ECO:0000313" key="1">
    <source>
        <dbReference type="EMBL" id="WMV45701.1"/>
    </source>
</evidence>
<dbReference type="GO" id="GO:0003729">
    <property type="term" value="F:mRNA binding"/>
    <property type="evidence" value="ECO:0007669"/>
    <property type="project" value="TreeGrafter"/>
</dbReference>
<evidence type="ECO:0000313" key="2">
    <source>
        <dbReference type="Proteomes" id="UP001234989"/>
    </source>
</evidence>
<organism evidence="1 2">
    <name type="scientific">Solanum verrucosum</name>
    <dbReference type="NCBI Taxonomy" id="315347"/>
    <lineage>
        <taxon>Eukaryota</taxon>
        <taxon>Viridiplantae</taxon>
        <taxon>Streptophyta</taxon>
        <taxon>Embryophyta</taxon>
        <taxon>Tracheophyta</taxon>
        <taxon>Spermatophyta</taxon>
        <taxon>Magnoliopsida</taxon>
        <taxon>eudicotyledons</taxon>
        <taxon>Gunneridae</taxon>
        <taxon>Pentapetalae</taxon>
        <taxon>asterids</taxon>
        <taxon>lamiids</taxon>
        <taxon>Solanales</taxon>
        <taxon>Solanaceae</taxon>
        <taxon>Solanoideae</taxon>
        <taxon>Solaneae</taxon>
        <taxon>Solanum</taxon>
    </lineage>
</organism>
<dbReference type="AlphaFoldDB" id="A0AAF0UHP0"/>
<name>A0AAF0UHP0_SOLVR</name>
<proteinExistence type="predicted"/>